<accession>A0A1F5LB80</accession>
<dbReference type="PANTHER" id="PTHR48022:SF59">
    <property type="entry name" value="MAJOR FACILITATOR SUPERFAMILY (MFS) PROFILE DOMAIN-CONTAINING PROTEIN"/>
    <property type="match status" value="1"/>
</dbReference>
<dbReference type="PROSITE" id="PS50850">
    <property type="entry name" value="MFS"/>
    <property type="match status" value="1"/>
</dbReference>
<evidence type="ECO:0000313" key="9">
    <source>
        <dbReference type="EMBL" id="OGE50445.1"/>
    </source>
</evidence>
<proteinExistence type="inferred from homology"/>
<feature type="transmembrane region" description="Helical" evidence="7">
    <location>
        <begin position="163"/>
        <end position="182"/>
    </location>
</feature>
<keyword evidence="5 7" id="KW-0472">Membrane</keyword>
<dbReference type="Gene3D" id="1.20.1250.20">
    <property type="entry name" value="MFS general substrate transporter like domains"/>
    <property type="match status" value="1"/>
</dbReference>
<feature type="transmembrane region" description="Helical" evidence="7">
    <location>
        <begin position="303"/>
        <end position="321"/>
    </location>
</feature>
<sequence>MYATAAIPLTWDQGSASTLPSLLGFQEQFGISSKLGAHSTKNFVSLVYIGDAAGAALSFFINDRIGRLWSYRLYTSVWIVGQLVAIFSPGKAALYASRIISGLGIGSLSVIGSVSIVELAPTEIRGLLTAWYSVFMVMALMLATFCVYGVQLHMEANRLQYQVVMFSPCVFMALWLVASFFLSESPRWLLLRNRDQEAEKALVRLRCLPLEHDRVQQELRSIKDSIRSETEACDHDDHSPSKIVSIAKETFTVPSNLRRVQQALILYAFPQFSGGNSITNYFIPILEVIGVAGSSTRNLFLNGMYAMSKFFFGLLASFVFIDALGRRNTLFTGITLQLLSDIYLAVYIKVQNDGSPPRAAGEAALASIFIHSLGYTIGLLTLPYVFGGELWPNRIRSFGASLSQTFHWLFHYAMSYALPSLLTRTDNWGAFIFFASWCFAALIYVYLLVPEIAGLSVEDIDRVFNGPWRVFSRKPRPHEEPSAIEGQDFDQKLDGSKTKSFSVTKYAQSSDEQIHATPQCFFDVPPDGVLRNDAYVATLEARIQSLESQLRESKPQQPEAGLTPETTCSEPQVPERNGETVERITQATQLSGQESYLPNNVSRPEITIMEMVYGRAFVPGFEEDALPALPSSNGARKLVDAAYFYTQARYCIVDWTQLREWHEHRDQIAYISTQAPVKTQTGKIVSSDPSEAPGILHSLSNQETQQATFGASSETLEMEQMAIQYNSILGGQSSVVLGTNFPLDMPLDLSPLYAPDAETADLWIEPWLHLSSADFS</sequence>
<feature type="transmembrane region" description="Helical" evidence="7">
    <location>
        <begin position="328"/>
        <end position="348"/>
    </location>
</feature>
<evidence type="ECO:0000313" key="10">
    <source>
        <dbReference type="Proteomes" id="UP000177622"/>
    </source>
</evidence>
<evidence type="ECO:0000256" key="4">
    <source>
        <dbReference type="ARBA" id="ARBA00022989"/>
    </source>
</evidence>
<gene>
    <name evidence="9" type="ORF">PENARI_c017G03624</name>
</gene>
<dbReference type="InterPro" id="IPR050360">
    <property type="entry name" value="MFS_Sugar_Transporters"/>
</dbReference>
<dbReference type="OrthoDB" id="5296287at2759"/>
<dbReference type="GeneID" id="34579027"/>
<dbReference type="Proteomes" id="UP000177622">
    <property type="component" value="Unassembled WGS sequence"/>
</dbReference>
<evidence type="ECO:0000256" key="3">
    <source>
        <dbReference type="ARBA" id="ARBA00022692"/>
    </source>
</evidence>
<feature type="transmembrane region" description="Helical" evidence="7">
    <location>
        <begin position="368"/>
        <end position="386"/>
    </location>
</feature>
<feature type="domain" description="Major facilitator superfamily (MFS) profile" evidence="8">
    <location>
        <begin position="1"/>
        <end position="453"/>
    </location>
</feature>
<feature type="transmembrane region" description="Helical" evidence="7">
    <location>
        <begin position="43"/>
        <end position="61"/>
    </location>
</feature>
<evidence type="ECO:0000256" key="6">
    <source>
        <dbReference type="SAM" id="MobiDB-lite"/>
    </source>
</evidence>
<dbReference type="InterPro" id="IPR020846">
    <property type="entry name" value="MFS_dom"/>
</dbReference>
<evidence type="ECO:0000256" key="7">
    <source>
        <dbReference type="SAM" id="Phobius"/>
    </source>
</evidence>
<dbReference type="InterPro" id="IPR005828">
    <property type="entry name" value="MFS_sugar_transport-like"/>
</dbReference>
<comment type="similarity">
    <text evidence="2">Belongs to the major facilitator superfamily. Sugar transporter (TC 2.A.1.1) family.</text>
</comment>
<feature type="transmembrane region" description="Helical" evidence="7">
    <location>
        <begin position="129"/>
        <end position="151"/>
    </location>
</feature>
<feature type="region of interest" description="Disordered" evidence="6">
    <location>
        <begin position="474"/>
        <end position="494"/>
    </location>
</feature>
<dbReference type="Pfam" id="PF00083">
    <property type="entry name" value="Sugar_tr"/>
    <property type="match status" value="1"/>
</dbReference>
<feature type="region of interest" description="Disordered" evidence="6">
    <location>
        <begin position="548"/>
        <end position="578"/>
    </location>
</feature>
<keyword evidence="4 7" id="KW-1133">Transmembrane helix</keyword>
<dbReference type="SUPFAM" id="SSF103473">
    <property type="entry name" value="MFS general substrate transporter"/>
    <property type="match status" value="1"/>
</dbReference>
<feature type="transmembrane region" description="Helical" evidence="7">
    <location>
        <begin position="398"/>
        <end position="418"/>
    </location>
</feature>
<dbReference type="PANTHER" id="PTHR48022">
    <property type="entry name" value="PLASTIDIC GLUCOSE TRANSPORTER 4"/>
    <property type="match status" value="1"/>
</dbReference>
<dbReference type="GO" id="GO:0005351">
    <property type="term" value="F:carbohydrate:proton symporter activity"/>
    <property type="evidence" value="ECO:0007669"/>
    <property type="project" value="TreeGrafter"/>
</dbReference>
<dbReference type="InterPro" id="IPR005829">
    <property type="entry name" value="Sugar_transporter_CS"/>
</dbReference>
<feature type="transmembrane region" description="Helical" evidence="7">
    <location>
        <begin position="95"/>
        <end position="117"/>
    </location>
</feature>
<feature type="transmembrane region" description="Helical" evidence="7">
    <location>
        <begin position="73"/>
        <end position="89"/>
    </location>
</feature>
<comment type="caution">
    <text evidence="9">The sequence shown here is derived from an EMBL/GenBank/DDBJ whole genome shotgun (WGS) entry which is preliminary data.</text>
</comment>
<evidence type="ECO:0000256" key="5">
    <source>
        <dbReference type="ARBA" id="ARBA00023136"/>
    </source>
</evidence>
<dbReference type="EMBL" id="LXJU01000017">
    <property type="protein sequence ID" value="OGE50445.1"/>
    <property type="molecule type" value="Genomic_DNA"/>
</dbReference>
<dbReference type="RefSeq" id="XP_022485893.1">
    <property type="nucleotide sequence ID" value="XM_022634293.1"/>
</dbReference>
<comment type="subcellular location">
    <subcellularLocation>
        <location evidence="1">Membrane</location>
        <topology evidence="1">Multi-pass membrane protein</topology>
    </subcellularLocation>
</comment>
<protein>
    <recommendedName>
        <fullName evidence="8">Major facilitator superfamily (MFS) profile domain-containing protein</fullName>
    </recommendedName>
</protein>
<evidence type="ECO:0000259" key="8">
    <source>
        <dbReference type="PROSITE" id="PS50850"/>
    </source>
</evidence>
<dbReference type="PROSITE" id="PS00216">
    <property type="entry name" value="SUGAR_TRANSPORT_1"/>
    <property type="match status" value="1"/>
</dbReference>
<dbReference type="GO" id="GO:0016020">
    <property type="term" value="C:membrane"/>
    <property type="evidence" value="ECO:0007669"/>
    <property type="project" value="UniProtKB-SubCell"/>
</dbReference>
<keyword evidence="3 7" id="KW-0812">Transmembrane</keyword>
<dbReference type="AlphaFoldDB" id="A0A1F5LB80"/>
<name>A0A1F5LB80_PENAI</name>
<reference evidence="9 10" key="1">
    <citation type="journal article" date="2016" name="Sci. Rep.">
        <title>Penicillium arizonense, a new, genome sequenced fungal species, reveals a high chemical diversity in secreted metabolites.</title>
        <authorList>
            <person name="Grijseels S."/>
            <person name="Nielsen J.C."/>
            <person name="Randelovic M."/>
            <person name="Nielsen J."/>
            <person name="Nielsen K.F."/>
            <person name="Workman M."/>
            <person name="Frisvad J.C."/>
        </authorList>
    </citation>
    <scope>NUCLEOTIDE SEQUENCE [LARGE SCALE GENOMIC DNA]</scope>
    <source>
        <strain evidence="9 10">CBS 141311</strain>
    </source>
</reference>
<feature type="transmembrane region" description="Helical" evidence="7">
    <location>
        <begin position="430"/>
        <end position="449"/>
    </location>
</feature>
<organism evidence="9 10">
    <name type="scientific">Penicillium arizonense</name>
    <dbReference type="NCBI Taxonomy" id="1835702"/>
    <lineage>
        <taxon>Eukaryota</taxon>
        <taxon>Fungi</taxon>
        <taxon>Dikarya</taxon>
        <taxon>Ascomycota</taxon>
        <taxon>Pezizomycotina</taxon>
        <taxon>Eurotiomycetes</taxon>
        <taxon>Eurotiomycetidae</taxon>
        <taxon>Eurotiales</taxon>
        <taxon>Aspergillaceae</taxon>
        <taxon>Penicillium</taxon>
    </lineage>
</organism>
<evidence type="ECO:0000256" key="1">
    <source>
        <dbReference type="ARBA" id="ARBA00004141"/>
    </source>
</evidence>
<dbReference type="InterPro" id="IPR036259">
    <property type="entry name" value="MFS_trans_sf"/>
</dbReference>
<keyword evidence="10" id="KW-1185">Reference proteome</keyword>
<evidence type="ECO:0000256" key="2">
    <source>
        <dbReference type="ARBA" id="ARBA00010992"/>
    </source>
</evidence>